<evidence type="ECO:0000313" key="2">
    <source>
        <dbReference type="EMBL" id="SEW19328.1"/>
    </source>
</evidence>
<dbReference type="AlphaFoldDB" id="A0A1I0PXP1"/>
<dbReference type="RefSeq" id="WP_091902370.1">
    <property type="nucleotide sequence ID" value="NZ_FOIQ01000005.1"/>
</dbReference>
<name>A0A1I0PXP1_9BACT</name>
<proteinExistence type="predicted"/>
<dbReference type="Proteomes" id="UP000199373">
    <property type="component" value="Unassembled WGS sequence"/>
</dbReference>
<evidence type="ECO:0008006" key="4">
    <source>
        <dbReference type="Google" id="ProtNLM"/>
    </source>
</evidence>
<organism evidence="2 3">
    <name type="scientific">Prevotella aff. ruminicola Tc2-24</name>
    <dbReference type="NCBI Taxonomy" id="81582"/>
    <lineage>
        <taxon>Bacteria</taxon>
        <taxon>Pseudomonadati</taxon>
        <taxon>Bacteroidota</taxon>
        <taxon>Bacteroidia</taxon>
        <taxon>Bacteroidales</taxon>
        <taxon>Prevotellaceae</taxon>
        <taxon>Prevotella</taxon>
    </lineage>
</organism>
<keyword evidence="1" id="KW-0732">Signal</keyword>
<protein>
    <recommendedName>
        <fullName evidence="4">NVEALA protein</fullName>
    </recommendedName>
</protein>
<dbReference type="EMBL" id="FOIQ01000005">
    <property type="protein sequence ID" value="SEW19328.1"/>
    <property type="molecule type" value="Genomic_DNA"/>
</dbReference>
<feature type="signal peptide" evidence="1">
    <location>
        <begin position="1"/>
        <end position="29"/>
    </location>
</feature>
<reference evidence="2 3" key="1">
    <citation type="submission" date="2016-10" db="EMBL/GenBank/DDBJ databases">
        <authorList>
            <person name="de Groot N.N."/>
        </authorList>
    </citation>
    <scope>NUCLEOTIDE SEQUENCE [LARGE SCALE GENOMIC DNA]</scope>
    <source>
        <strain evidence="2 3">TC2-24</strain>
    </source>
</reference>
<evidence type="ECO:0000256" key="1">
    <source>
        <dbReference type="SAM" id="SignalP"/>
    </source>
</evidence>
<sequence length="90" mass="9799">MKKKVITLSCIAAVLIATFVSTKTFQSNAYENGLLTQNVEALSNSEGQKVDCAVTYAYKHGSITRYCKTCLYVGSAAANGKSKCKPWFSF</sequence>
<accession>A0A1I0PXP1</accession>
<keyword evidence="3" id="KW-1185">Reference proteome</keyword>
<gene>
    <name evidence="2" type="ORF">SAMN04487850_2038</name>
</gene>
<feature type="chain" id="PRO_5011548960" description="NVEALA protein" evidence="1">
    <location>
        <begin position="30"/>
        <end position="90"/>
    </location>
</feature>
<evidence type="ECO:0000313" key="3">
    <source>
        <dbReference type="Proteomes" id="UP000199373"/>
    </source>
</evidence>